<keyword evidence="4" id="KW-0131">Cell cycle</keyword>
<feature type="domain" description="Cyclin-like" evidence="5">
    <location>
        <begin position="32"/>
        <end position="115"/>
    </location>
</feature>
<evidence type="ECO:0000256" key="3">
    <source>
        <dbReference type="ARBA" id="ARBA00023127"/>
    </source>
</evidence>
<name>A0A5P1ERS8_ASPOF</name>
<organism evidence="8 9">
    <name type="scientific">Asparagus officinalis</name>
    <name type="common">Garden asparagus</name>
    <dbReference type="NCBI Taxonomy" id="4686"/>
    <lineage>
        <taxon>Eukaryota</taxon>
        <taxon>Viridiplantae</taxon>
        <taxon>Streptophyta</taxon>
        <taxon>Embryophyta</taxon>
        <taxon>Tracheophyta</taxon>
        <taxon>Spermatophyta</taxon>
        <taxon>Magnoliopsida</taxon>
        <taxon>Liliopsida</taxon>
        <taxon>Asparagales</taxon>
        <taxon>Asparagaceae</taxon>
        <taxon>Asparagoideae</taxon>
        <taxon>Asparagus</taxon>
    </lineage>
</organism>
<evidence type="ECO:0000313" key="7">
    <source>
        <dbReference type="EMBL" id="ONK68641.1"/>
    </source>
</evidence>
<dbReference type="SMART" id="SM00385">
    <property type="entry name" value="CYCLIN"/>
    <property type="match status" value="1"/>
</dbReference>
<reference evidence="9" key="2">
    <citation type="journal article" date="2017" name="Nat. Commun.">
        <title>The asparagus genome sheds light on the origin and evolution of a young Y chromosome.</title>
        <authorList>
            <person name="Harkess A."/>
            <person name="Zhou J."/>
            <person name="Xu C."/>
            <person name="Bowers J.E."/>
            <person name="Van der Hulst R."/>
            <person name="Ayyampalayam S."/>
            <person name="Mercati F."/>
            <person name="Riccardi P."/>
            <person name="McKain M.R."/>
            <person name="Kakrana A."/>
            <person name="Tang H."/>
            <person name="Ray J."/>
            <person name="Groenendijk J."/>
            <person name="Arikit S."/>
            <person name="Mathioni S.M."/>
            <person name="Nakano M."/>
            <person name="Shan H."/>
            <person name="Telgmann-Rauber A."/>
            <person name="Kanno A."/>
            <person name="Yue Z."/>
            <person name="Chen H."/>
            <person name="Li W."/>
            <person name="Chen Y."/>
            <person name="Xu X."/>
            <person name="Zhang Y."/>
            <person name="Luo S."/>
            <person name="Chen H."/>
            <person name="Gao J."/>
            <person name="Mao Z."/>
            <person name="Pires J.C."/>
            <person name="Luo M."/>
            <person name="Kudrna D."/>
            <person name="Wing R.A."/>
            <person name="Meyers B.C."/>
            <person name="Yi K."/>
            <person name="Kong H."/>
            <person name="Lavrijsen P."/>
            <person name="Sunseri F."/>
            <person name="Falavigna A."/>
            <person name="Ye Y."/>
            <person name="Leebens-Mack J.H."/>
            <person name="Chen G."/>
        </authorList>
    </citation>
    <scope>NUCLEOTIDE SEQUENCE [LARGE SCALE GENOMIC DNA]</scope>
    <source>
        <strain evidence="9">cv. DH0086</strain>
    </source>
</reference>
<dbReference type="FunFam" id="1.10.472.10:FF:000013">
    <property type="entry name" value="Cyclin A1"/>
    <property type="match status" value="1"/>
</dbReference>
<evidence type="ECO:0000256" key="1">
    <source>
        <dbReference type="ARBA" id="ARBA00006955"/>
    </source>
</evidence>
<sequence>MEENYTKEEALQMESQVLSLLNFELTAPTPRCFLSGLVDVARGPPQLEFLADFIAELSLLEYHMLQYPPSMIAASSLFLARFVLRPKEHPWTRRLADHSFYQPCELSECVKDLFWAFVFSSGSRLTAIRDKYSKPERMFVAAKYFCSAPAIPERYFSRHPLPLR</sequence>
<dbReference type="Gramene" id="ONK68641">
    <property type="protein sequence ID" value="ONK68641"/>
    <property type="gene ID" value="A4U43_C05F14260"/>
</dbReference>
<protein>
    <recommendedName>
        <fullName evidence="10">Cyclin C-terminal domain-containing protein</fullName>
    </recommendedName>
</protein>
<evidence type="ECO:0000256" key="4">
    <source>
        <dbReference type="ARBA" id="ARBA00023306"/>
    </source>
</evidence>
<accession>A0A5P1ERS8</accession>
<evidence type="ECO:0000259" key="5">
    <source>
        <dbReference type="SMART" id="SM00385"/>
    </source>
</evidence>
<dbReference type="OMA" id="WNITHCT"/>
<comment type="similarity">
    <text evidence="1">Belongs to the cyclin family. Cyclin AB subfamily.</text>
</comment>
<dbReference type="EMBL" id="CM007385">
    <property type="protein sequence ID" value="ONK68646.1"/>
    <property type="molecule type" value="Genomic_DNA"/>
</dbReference>
<dbReference type="Pfam" id="PF02984">
    <property type="entry name" value="Cyclin_C"/>
    <property type="match status" value="1"/>
</dbReference>
<gene>
    <name evidence="7" type="ORF">A4U43_C05F14260</name>
    <name evidence="8" type="ORF">A4U43_C05F14310</name>
</gene>
<evidence type="ECO:0000259" key="6">
    <source>
        <dbReference type="SMART" id="SM01332"/>
    </source>
</evidence>
<dbReference type="SUPFAM" id="SSF47954">
    <property type="entry name" value="Cyclin-like"/>
    <property type="match status" value="1"/>
</dbReference>
<evidence type="ECO:0000313" key="9">
    <source>
        <dbReference type="Proteomes" id="UP000243459"/>
    </source>
</evidence>
<evidence type="ECO:0008006" key="10">
    <source>
        <dbReference type="Google" id="ProtNLM"/>
    </source>
</evidence>
<keyword evidence="9" id="KW-1185">Reference proteome</keyword>
<proteinExistence type="inferred from homology"/>
<keyword evidence="3" id="KW-0195">Cyclin</keyword>
<dbReference type="Gene3D" id="1.10.472.10">
    <property type="entry name" value="Cyclin-like"/>
    <property type="match status" value="1"/>
</dbReference>
<dbReference type="InterPro" id="IPR039361">
    <property type="entry name" value="Cyclin"/>
</dbReference>
<dbReference type="SMART" id="SM01332">
    <property type="entry name" value="Cyclin_C"/>
    <property type="match status" value="1"/>
</dbReference>
<dbReference type="EMBL" id="CM007385">
    <property type="protein sequence ID" value="ONK68641.1"/>
    <property type="molecule type" value="Genomic_DNA"/>
</dbReference>
<evidence type="ECO:0000313" key="8">
    <source>
        <dbReference type="EMBL" id="ONK68646.1"/>
    </source>
</evidence>
<evidence type="ECO:0000256" key="2">
    <source>
        <dbReference type="ARBA" id="ARBA00022618"/>
    </source>
</evidence>
<dbReference type="Proteomes" id="UP000243459">
    <property type="component" value="Chromosome 5"/>
</dbReference>
<dbReference type="GO" id="GO:0051301">
    <property type="term" value="P:cell division"/>
    <property type="evidence" value="ECO:0007669"/>
    <property type="project" value="UniProtKB-KW"/>
</dbReference>
<dbReference type="InterPro" id="IPR013763">
    <property type="entry name" value="Cyclin-like_dom"/>
</dbReference>
<dbReference type="Gramene" id="ONK68646">
    <property type="protein sequence ID" value="ONK68646"/>
    <property type="gene ID" value="A4U43_C05F14310"/>
</dbReference>
<feature type="domain" description="Cyclin C-terminal" evidence="6">
    <location>
        <begin position="28"/>
        <end position="148"/>
    </location>
</feature>
<dbReference type="AlphaFoldDB" id="A0A5P1ERS8"/>
<keyword evidence="2" id="KW-0132">Cell division</keyword>
<dbReference type="InterPro" id="IPR004367">
    <property type="entry name" value="Cyclin_C-dom"/>
</dbReference>
<dbReference type="InterPro" id="IPR036915">
    <property type="entry name" value="Cyclin-like_sf"/>
</dbReference>
<dbReference type="PANTHER" id="PTHR10177">
    <property type="entry name" value="CYCLINS"/>
    <property type="match status" value="1"/>
</dbReference>
<reference evidence="8" key="1">
    <citation type="submission" date="2016-10" db="EMBL/GenBank/DDBJ databases">
        <title>The evolution of sex chromosomes in Asparagus.</title>
        <authorList>
            <person name="Leebens-Mack J."/>
            <person name="Bowers J."/>
            <person name="Harkess A."/>
            <person name="Ayyampalayam S."/>
        </authorList>
    </citation>
    <scope>NUCLEOTIDE SEQUENCE [LARGE SCALE GENOMIC DNA]</scope>
    <source>
        <tissue evidence="8">Spear</tissue>
    </source>
</reference>